<dbReference type="GO" id="GO:0016617">
    <property type="term" value="F:4-oxoproline reductase activity"/>
    <property type="evidence" value="ECO:0007669"/>
    <property type="project" value="UniProtKB-EC"/>
</dbReference>
<evidence type="ECO:0000256" key="10">
    <source>
        <dbReference type="ARBA" id="ARBA00042309"/>
    </source>
</evidence>
<comment type="catalytic activity">
    <reaction evidence="14">
        <text>(R)-3-hydroxybutanoate + NAD(+) = acetoacetate + NADH + H(+)</text>
        <dbReference type="Rhea" id="RHEA:20521"/>
        <dbReference type="ChEBI" id="CHEBI:10983"/>
        <dbReference type="ChEBI" id="CHEBI:13705"/>
        <dbReference type="ChEBI" id="CHEBI:15378"/>
        <dbReference type="ChEBI" id="CHEBI:57540"/>
        <dbReference type="ChEBI" id="CHEBI:57945"/>
        <dbReference type="EC" id="1.1.1.30"/>
    </reaction>
</comment>
<dbReference type="SUPFAM" id="SSF51735">
    <property type="entry name" value="NAD(P)-binding Rossmann-fold domains"/>
    <property type="match status" value="1"/>
</dbReference>
<dbReference type="PRINTS" id="PR00081">
    <property type="entry name" value="GDHRDH"/>
</dbReference>
<evidence type="ECO:0000256" key="9">
    <source>
        <dbReference type="ARBA" id="ARBA00041727"/>
    </source>
</evidence>
<comment type="similarity">
    <text evidence="2">Belongs to the short-chain dehydrogenases/reductases (SDR) family.</text>
</comment>
<keyword evidence="4" id="KW-0520">NAD</keyword>
<comment type="pathway">
    <text evidence="5">Amino-acid metabolism.</text>
</comment>
<dbReference type="Gene3D" id="3.40.50.720">
    <property type="entry name" value="NAD(P)-binding Rossmann-like Domain"/>
    <property type="match status" value="1"/>
</dbReference>
<keyword evidence="3" id="KW-0560">Oxidoreductase</keyword>
<dbReference type="GO" id="GO:0003858">
    <property type="term" value="F:3-hydroxybutyrate dehydrogenase activity"/>
    <property type="evidence" value="ECO:0007669"/>
    <property type="project" value="UniProtKB-EC"/>
</dbReference>
<dbReference type="PANTHER" id="PTHR43477">
    <property type="entry name" value="DIHYDROANTICAPSIN 7-DEHYDROGENASE"/>
    <property type="match status" value="1"/>
</dbReference>
<accession>E4XIR6</accession>
<gene>
    <name evidence="15" type="ORF">GSOID_T00012491001</name>
    <name evidence="16" type="ORF">GSOID_T00032535001</name>
</gene>
<dbReference type="Proteomes" id="UP000011014">
    <property type="component" value="Unassembled WGS sequence"/>
</dbReference>
<evidence type="ECO:0000256" key="5">
    <source>
        <dbReference type="ARBA" id="ARBA00034698"/>
    </source>
</evidence>
<evidence type="ECO:0000256" key="11">
    <source>
        <dbReference type="ARBA" id="ARBA00042565"/>
    </source>
</evidence>
<evidence type="ECO:0000256" key="8">
    <source>
        <dbReference type="ARBA" id="ARBA00039194"/>
    </source>
</evidence>
<dbReference type="InParanoid" id="E4XIR6"/>
<evidence type="ECO:0000256" key="2">
    <source>
        <dbReference type="ARBA" id="ARBA00006484"/>
    </source>
</evidence>
<evidence type="ECO:0000256" key="4">
    <source>
        <dbReference type="ARBA" id="ARBA00023027"/>
    </source>
</evidence>
<dbReference type="InterPro" id="IPR002347">
    <property type="entry name" value="SDR_fam"/>
</dbReference>
<dbReference type="EMBL" id="FN655264">
    <property type="protein sequence ID" value="CBY38583.1"/>
    <property type="molecule type" value="Genomic_DNA"/>
</dbReference>
<evidence type="ECO:0000256" key="12">
    <source>
        <dbReference type="ARBA" id="ARBA00043083"/>
    </source>
</evidence>
<evidence type="ECO:0000256" key="3">
    <source>
        <dbReference type="ARBA" id="ARBA00023002"/>
    </source>
</evidence>
<dbReference type="InterPro" id="IPR051122">
    <property type="entry name" value="SDR_DHRS6-like"/>
</dbReference>
<organism evidence="15">
    <name type="scientific">Oikopleura dioica</name>
    <name type="common">Tunicate</name>
    <dbReference type="NCBI Taxonomy" id="34765"/>
    <lineage>
        <taxon>Eukaryota</taxon>
        <taxon>Metazoa</taxon>
        <taxon>Chordata</taxon>
        <taxon>Tunicata</taxon>
        <taxon>Appendicularia</taxon>
        <taxon>Copelata</taxon>
        <taxon>Oikopleuridae</taxon>
        <taxon>Oikopleura</taxon>
    </lineage>
</organism>
<dbReference type="GO" id="GO:0005737">
    <property type="term" value="C:cytoplasm"/>
    <property type="evidence" value="ECO:0007669"/>
    <property type="project" value="TreeGrafter"/>
</dbReference>
<dbReference type="FunCoup" id="E4XIR6">
    <property type="interactions" value="4"/>
</dbReference>
<reference evidence="15" key="1">
    <citation type="journal article" date="2010" name="Science">
        <title>Plasticity of animal genome architecture unmasked by rapid evolution of a pelagic tunicate.</title>
        <authorList>
            <person name="Denoeud F."/>
            <person name="Henriet S."/>
            <person name="Mungpakdee S."/>
            <person name="Aury J.M."/>
            <person name="Da Silva C."/>
            <person name="Brinkmann H."/>
            <person name="Mikhaleva J."/>
            <person name="Olsen L.C."/>
            <person name="Jubin C."/>
            <person name="Canestro C."/>
            <person name="Bouquet J.M."/>
            <person name="Danks G."/>
            <person name="Poulain J."/>
            <person name="Campsteijn C."/>
            <person name="Adamski M."/>
            <person name="Cross I."/>
            <person name="Yadetie F."/>
            <person name="Muffato M."/>
            <person name="Louis A."/>
            <person name="Butcher S."/>
            <person name="Tsagkogeorga G."/>
            <person name="Konrad A."/>
            <person name="Singh S."/>
            <person name="Jensen M.F."/>
            <person name="Cong E.H."/>
            <person name="Eikeseth-Otteraa H."/>
            <person name="Noel B."/>
            <person name="Anthouard V."/>
            <person name="Porcel B.M."/>
            <person name="Kachouri-Lafond R."/>
            <person name="Nishino A."/>
            <person name="Ugolini M."/>
            <person name="Chourrout P."/>
            <person name="Nishida H."/>
            <person name="Aasland R."/>
            <person name="Huzurbazar S."/>
            <person name="Westhof E."/>
            <person name="Delsuc F."/>
            <person name="Lehrach H."/>
            <person name="Reinhardt R."/>
            <person name="Weissenbach J."/>
            <person name="Roy S.W."/>
            <person name="Artiguenave F."/>
            <person name="Postlethwait J.H."/>
            <person name="Manak J.R."/>
            <person name="Thompson E.M."/>
            <person name="Jaillon O."/>
            <person name="Du Pasquier L."/>
            <person name="Boudinot P."/>
            <person name="Liberles D.A."/>
            <person name="Volff J.N."/>
            <person name="Philippe H."/>
            <person name="Lenhard B."/>
            <person name="Roest Crollius H."/>
            <person name="Wincker P."/>
            <person name="Chourrout D."/>
        </authorList>
    </citation>
    <scope>NUCLEOTIDE SEQUENCE [LARGE SCALE GENOMIC DNA]</scope>
</reference>
<dbReference type="PRINTS" id="PR00080">
    <property type="entry name" value="SDRFAMILY"/>
</dbReference>
<comment type="pathway">
    <text evidence="1">Siderophore biosynthesis.</text>
</comment>
<dbReference type="EMBL" id="FN653056">
    <property type="protein sequence ID" value="CBY24600.1"/>
    <property type="molecule type" value="Genomic_DNA"/>
</dbReference>
<evidence type="ECO:0000256" key="7">
    <source>
        <dbReference type="ARBA" id="ARBA00038959"/>
    </source>
</evidence>
<evidence type="ECO:0000313" key="17">
    <source>
        <dbReference type="Proteomes" id="UP000001307"/>
    </source>
</evidence>
<dbReference type="Proteomes" id="UP000001307">
    <property type="component" value="Unassembled WGS sequence"/>
</dbReference>
<dbReference type="Pfam" id="PF13561">
    <property type="entry name" value="adh_short_C2"/>
    <property type="match status" value="1"/>
</dbReference>
<dbReference type="EC" id="1.1.1.104" evidence="6"/>
<evidence type="ECO:0000256" key="13">
    <source>
        <dbReference type="ARBA" id="ARBA00043199"/>
    </source>
</evidence>
<protein>
    <recommendedName>
        <fullName evidence="8">Dehydrogenase/reductase SDR family member 6</fullName>
        <ecNumber evidence="6">1.1.1.104</ecNumber>
        <ecNumber evidence="7">1.1.1.30</ecNumber>
    </recommendedName>
    <alternativeName>
        <fullName evidence="12">(R)-beta-hydroxybutyrate dehydrogenase</fullName>
    </alternativeName>
    <alternativeName>
        <fullName evidence="10">3-hydroxybutyrate dehydrogenase type 2</fullName>
    </alternativeName>
    <alternativeName>
        <fullName evidence="13">4-oxo-L-proline reductase</fullName>
    </alternativeName>
    <alternativeName>
        <fullName evidence="11">Oxidoreductase UCPA</fullName>
    </alternativeName>
    <alternativeName>
        <fullName evidence="9">Short chain dehydrogenase/reductase family 15C member 1</fullName>
    </alternativeName>
</protein>
<evidence type="ECO:0000256" key="1">
    <source>
        <dbReference type="ARBA" id="ARBA00004924"/>
    </source>
</evidence>
<dbReference type="InterPro" id="IPR020904">
    <property type="entry name" value="Sc_DH/Rdtase_CS"/>
</dbReference>
<dbReference type="InterPro" id="IPR036291">
    <property type="entry name" value="NAD(P)-bd_dom_sf"/>
</dbReference>
<sequence>MTLAGKVCVVTAAGQGIGRASAEAFHKAGGKVYASDINEELLKTLPEGIQTAVLDVTDSAAVAEYFSKFERVDVLFNVAGWVPHGTVLDSDENVFDKTMDLNVKSMFRTTRAVIPLMRKHGGGSIINMSSVASSRKGVPLRCVYNTTKAAVIGLTKSIAADFIKEGIRCNAIMPGTVDTPSLQQRIANTKGMTKEEALEMFMKRQPTGTLMAASDVANMAVYLAGDNSKFVTGGEHIIDGGWSL</sequence>
<evidence type="ECO:0000256" key="6">
    <source>
        <dbReference type="ARBA" id="ARBA00038956"/>
    </source>
</evidence>
<dbReference type="EC" id="1.1.1.30" evidence="7"/>
<dbReference type="PANTHER" id="PTHR43477:SF4">
    <property type="entry name" value="DEHYDROGENASE_REDUCTASE SDR FAMILY MEMBER 6"/>
    <property type="match status" value="1"/>
</dbReference>
<name>E4XIR6_OIKDI</name>
<dbReference type="OrthoDB" id="47007at2759"/>
<keyword evidence="17" id="KW-1185">Reference proteome</keyword>
<dbReference type="FunFam" id="3.40.50.720:FF:000084">
    <property type="entry name" value="Short-chain dehydrogenase reductase"/>
    <property type="match status" value="1"/>
</dbReference>
<evidence type="ECO:0000313" key="15">
    <source>
        <dbReference type="EMBL" id="CBY24600.1"/>
    </source>
</evidence>
<dbReference type="AlphaFoldDB" id="E4XIR6"/>
<dbReference type="GO" id="GO:0019290">
    <property type="term" value="P:siderophore biosynthetic process"/>
    <property type="evidence" value="ECO:0007669"/>
    <property type="project" value="TreeGrafter"/>
</dbReference>
<evidence type="ECO:0000256" key="14">
    <source>
        <dbReference type="ARBA" id="ARBA00049550"/>
    </source>
</evidence>
<evidence type="ECO:0000313" key="16">
    <source>
        <dbReference type="EMBL" id="CBY38583.1"/>
    </source>
</evidence>
<proteinExistence type="inferred from homology"/>
<dbReference type="PROSITE" id="PS00061">
    <property type="entry name" value="ADH_SHORT"/>
    <property type="match status" value="1"/>
</dbReference>